<comment type="caution">
    <text evidence="2">The sequence shown here is derived from an EMBL/GenBank/DDBJ whole genome shotgun (WGS) entry which is preliminary data.</text>
</comment>
<feature type="compositionally biased region" description="Basic and acidic residues" evidence="1">
    <location>
        <begin position="27"/>
        <end position="36"/>
    </location>
</feature>
<feature type="compositionally biased region" description="Basic and acidic residues" evidence="1">
    <location>
        <begin position="85"/>
        <end position="131"/>
    </location>
</feature>
<reference evidence="2" key="1">
    <citation type="submission" date="2020-05" db="EMBL/GenBank/DDBJ databases">
        <title>Phylogenomic resolution of chytrid fungi.</title>
        <authorList>
            <person name="Stajich J.E."/>
            <person name="Amses K."/>
            <person name="Simmons R."/>
            <person name="Seto K."/>
            <person name="Myers J."/>
            <person name="Bonds A."/>
            <person name="Quandt C.A."/>
            <person name="Barry K."/>
            <person name="Liu P."/>
            <person name="Grigoriev I."/>
            <person name="Longcore J.E."/>
            <person name="James T.Y."/>
        </authorList>
    </citation>
    <scope>NUCLEOTIDE SEQUENCE</scope>
    <source>
        <strain evidence="2">JEL0318</strain>
    </source>
</reference>
<protein>
    <submittedName>
        <fullName evidence="2">Uncharacterized protein</fullName>
    </submittedName>
</protein>
<feature type="non-terminal residue" evidence="2">
    <location>
        <position position="158"/>
    </location>
</feature>
<evidence type="ECO:0000313" key="3">
    <source>
        <dbReference type="Proteomes" id="UP001212841"/>
    </source>
</evidence>
<keyword evidence="3" id="KW-1185">Reference proteome</keyword>
<organism evidence="2 3">
    <name type="scientific">Rhizophlyctis rosea</name>
    <dbReference type="NCBI Taxonomy" id="64517"/>
    <lineage>
        <taxon>Eukaryota</taxon>
        <taxon>Fungi</taxon>
        <taxon>Fungi incertae sedis</taxon>
        <taxon>Chytridiomycota</taxon>
        <taxon>Chytridiomycota incertae sedis</taxon>
        <taxon>Chytridiomycetes</taxon>
        <taxon>Rhizophlyctidales</taxon>
        <taxon>Rhizophlyctidaceae</taxon>
        <taxon>Rhizophlyctis</taxon>
    </lineage>
</organism>
<feature type="compositionally biased region" description="Pro residues" evidence="1">
    <location>
        <begin position="17"/>
        <end position="26"/>
    </location>
</feature>
<feature type="compositionally biased region" description="Basic and acidic residues" evidence="1">
    <location>
        <begin position="7"/>
        <end position="16"/>
    </location>
</feature>
<name>A0AAD5WXZ1_9FUNG</name>
<dbReference type="Proteomes" id="UP001212841">
    <property type="component" value="Unassembled WGS sequence"/>
</dbReference>
<dbReference type="EMBL" id="JADGJD010001763">
    <property type="protein sequence ID" value="KAJ3038131.1"/>
    <property type="molecule type" value="Genomic_DNA"/>
</dbReference>
<evidence type="ECO:0000313" key="2">
    <source>
        <dbReference type="EMBL" id="KAJ3038131.1"/>
    </source>
</evidence>
<feature type="compositionally biased region" description="Basic and acidic residues" evidence="1">
    <location>
        <begin position="44"/>
        <end position="75"/>
    </location>
</feature>
<evidence type="ECO:0000256" key="1">
    <source>
        <dbReference type="SAM" id="MobiDB-lite"/>
    </source>
</evidence>
<gene>
    <name evidence="2" type="ORF">HK097_003269</name>
</gene>
<sequence>MVPRPPPGRDYRDPDYPRPYPNGPPPREYEQYDAGRRSSVASHSGREGWDPEHPRYGPPYRHPDSMIEKDHRNGYSRDPSATPSMHERERSYNVGEYPHDAADHRRHSISRERESSGLEGDHRYSMSREPSESPTGRFPAPPPRDVRDPAYPPYYDDK</sequence>
<proteinExistence type="predicted"/>
<accession>A0AAD5WXZ1</accession>
<dbReference type="AlphaFoldDB" id="A0AAD5WXZ1"/>
<feature type="region of interest" description="Disordered" evidence="1">
    <location>
        <begin position="1"/>
        <end position="158"/>
    </location>
</feature>